<feature type="chain" id="PRO_5047044438" evidence="1">
    <location>
        <begin position="18"/>
        <end position="121"/>
    </location>
</feature>
<name>A0ABP0GDW2_CLALP</name>
<reference evidence="2 3" key="1">
    <citation type="submission" date="2024-02" db="EMBL/GenBank/DDBJ databases">
        <authorList>
            <person name="Daric V."/>
            <person name="Darras S."/>
        </authorList>
    </citation>
    <scope>NUCLEOTIDE SEQUENCE [LARGE SCALE GENOMIC DNA]</scope>
</reference>
<sequence>MEKQAFLLLLIATVVTGRGVFDYRPLHSGRCNWAKAAEGYRWSEGFREGCLKCTCTEKDGSLWKECETHPRPTSWLGNCEVQRNDCKYEVVRVENQYQLCKVLAYTSYSYLTWVSDKDNMP</sequence>
<evidence type="ECO:0000313" key="3">
    <source>
        <dbReference type="Proteomes" id="UP001642483"/>
    </source>
</evidence>
<dbReference type="Gene3D" id="2.60.40.1900">
    <property type="entry name" value="Beta-microseminoprotein (PSP94) domain"/>
    <property type="match status" value="1"/>
</dbReference>
<comment type="caution">
    <text evidence="2">The sequence shown here is derived from an EMBL/GenBank/DDBJ whole genome shotgun (WGS) entry which is preliminary data.</text>
</comment>
<evidence type="ECO:0000256" key="1">
    <source>
        <dbReference type="SAM" id="SignalP"/>
    </source>
</evidence>
<accession>A0ABP0GDW2</accession>
<evidence type="ECO:0000313" key="2">
    <source>
        <dbReference type="EMBL" id="CAK8688829.1"/>
    </source>
</evidence>
<protein>
    <submittedName>
        <fullName evidence="2">Uncharacterized protein</fullName>
    </submittedName>
</protein>
<proteinExistence type="predicted"/>
<gene>
    <name evidence="2" type="ORF">CVLEPA_LOCUS20796</name>
</gene>
<keyword evidence="3" id="KW-1185">Reference proteome</keyword>
<dbReference type="Proteomes" id="UP001642483">
    <property type="component" value="Unassembled WGS sequence"/>
</dbReference>
<organism evidence="2 3">
    <name type="scientific">Clavelina lepadiformis</name>
    <name type="common">Light-bulb sea squirt</name>
    <name type="synonym">Ascidia lepadiformis</name>
    <dbReference type="NCBI Taxonomy" id="159417"/>
    <lineage>
        <taxon>Eukaryota</taxon>
        <taxon>Metazoa</taxon>
        <taxon>Chordata</taxon>
        <taxon>Tunicata</taxon>
        <taxon>Ascidiacea</taxon>
        <taxon>Aplousobranchia</taxon>
        <taxon>Clavelinidae</taxon>
        <taxon>Clavelina</taxon>
    </lineage>
</organism>
<dbReference type="EMBL" id="CAWYQH010000108">
    <property type="protein sequence ID" value="CAK8688829.1"/>
    <property type="molecule type" value="Genomic_DNA"/>
</dbReference>
<feature type="signal peptide" evidence="1">
    <location>
        <begin position="1"/>
        <end position="17"/>
    </location>
</feature>
<keyword evidence="1" id="KW-0732">Signal</keyword>